<keyword evidence="1" id="KW-0812">Transmembrane</keyword>
<keyword evidence="3" id="KW-1185">Reference proteome</keyword>
<feature type="transmembrane region" description="Helical" evidence="1">
    <location>
        <begin position="198"/>
        <end position="215"/>
    </location>
</feature>
<comment type="caution">
    <text evidence="2">The sequence shown here is derived from an EMBL/GenBank/DDBJ whole genome shotgun (WGS) entry which is preliminary data.</text>
</comment>
<feature type="transmembrane region" description="Helical" evidence="1">
    <location>
        <begin position="84"/>
        <end position="105"/>
    </location>
</feature>
<keyword evidence="1" id="KW-0472">Membrane</keyword>
<protein>
    <submittedName>
        <fullName evidence="2">Uncharacterized protein</fullName>
    </submittedName>
</protein>
<dbReference type="OrthoDB" id="7933078at2759"/>
<evidence type="ECO:0000313" key="2">
    <source>
        <dbReference type="EMBL" id="KAG1302416.1"/>
    </source>
</evidence>
<feature type="transmembrane region" description="Helical" evidence="1">
    <location>
        <begin position="117"/>
        <end position="136"/>
    </location>
</feature>
<proteinExistence type="predicted"/>
<dbReference type="EMBL" id="JAANQT010002447">
    <property type="protein sequence ID" value="KAG1302416.1"/>
    <property type="molecule type" value="Genomic_DNA"/>
</dbReference>
<organism evidence="2 3">
    <name type="scientific">Rhizopus oryzae</name>
    <name type="common">Mucormycosis agent</name>
    <name type="synonym">Rhizopus arrhizus var. delemar</name>
    <dbReference type="NCBI Taxonomy" id="64495"/>
    <lineage>
        <taxon>Eukaryota</taxon>
        <taxon>Fungi</taxon>
        <taxon>Fungi incertae sedis</taxon>
        <taxon>Mucoromycota</taxon>
        <taxon>Mucoromycotina</taxon>
        <taxon>Mucoromycetes</taxon>
        <taxon>Mucorales</taxon>
        <taxon>Mucorineae</taxon>
        <taxon>Rhizopodaceae</taxon>
        <taxon>Rhizopus</taxon>
    </lineage>
</organism>
<dbReference type="Proteomes" id="UP000716291">
    <property type="component" value="Unassembled WGS sequence"/>
</dbReference>
<evidence type="ECO:0000256" key="1">
    <source>
        <dbReference type="SAM" id="Phobius"/>
    </source>
</evidence>
<gene>
    <name evidence="2" type="ORF">G6F64_010945</name>
</gene>
<feature type="transmembrane region" description="Helical" evidence="1">
    <location>
        <begin position="51"/>
        <end position="72"/>
    </location>
</feature>
<accession>A0A9P6X029</accession>
<feature type="transmembrane region" description="Helical" evidence="1">
    <location>
        <begin position="174"/>
        <end position="192"/>
    </location>
</feature>
<reference evidence="2" key="1">
    <citation type="journal article" date="2020" name="Microb. Genom.">
        <title>Genetic diversity of clinical and environmental Mucorales isolates obtained from an investigation of mucormycosis cases among solid organ transplant recipients.</title>
        <authorList>
            <person name="Nguyen M.H."/>
            <person name="Kaul D."/>
            <person name="Muto C."/>
            <person name="Cheng S.J."/>
            <person name="Richter R.A."/>
            <person name="Bruno V.M."/>
            <person name="Liu G."/>
            <person name="Beyhan S."/>
            <person name="Sundermann A.J."/>
            <person name="Mounaud S."/>
            <person name="Pasculle A.W."/>
            <person name="Nierman W.C."/>
            <person name="Driscoll E."/>
            <person name="Cumbie R."/>
            <person name="Clancy C.J."/>
            <person name="Dupont C.L."/>
        </authorList>
    </citation>
    <scope>NUCLEOTIDE SEQUENCE</scope>
    <source>
        <strain evidence="2">GL11</strain>
    </source>
</reference>
<evidence type="ECO:0000313" key="3">
    <source>
        <dbReference type="Proteomes" id="UP000716291"/>
    </source>
</evidence>
<feature type="transmembrane region" description="Helical" evidence="1">
    <location>
        <begin position="142"/>
        <end position="162"/>
    </location>
</feature>
<keyword evidence="1" id="KW-1133">Transmembrane helix</keyword>
<name>A0A9P6X029_RHIOR</name>
<dbReference type="AlphaFoldDB" id="A0A9P6X029"/>
<sequence>MSKSIKIDDIDMYHSRLALGHVDSTVQELDLLGILVERCSVQQQMDFIRNVYFITLSQFLLVSSMLALILNVQPLSNWLEESKYAWWIVLFPAFLFMIIAIWQLWTHYYQLSQLTRIIILVIYSFFMSFILSELIAKVFYAYGLLVMTMVCFGILNTILYTFQTRFKFEGMKPIILSVAVICISSVGLRKAYSLDPVQILGPIALSCMICSYLNLELYYAMKNMTVEDYILANMSFHIDIIYPIHFIHHISELFDSLDHIPEYFHPGI</sequence>